<dbReference type="InterPro" id="IPR020846">
    <property type="entry name" value="MFS_dom"/>
</dbReference>
<keyword evidence="9" id="KW-1185">Reference proteome</keyword>
<feature type="transmembrane region" description="Helical" evidence="6">
    <location>
        <begin position="338"/>
        <end position="361"/>
    </location>
</feature>
<dbReference type="Proteomes" id="UP001595615">
    <property type="component" value="Unassembled WGS sequence"/>
</dbReference>
<feature type="transmembrane region" description="Helical" evidence="6">
    <location>
        <begin position="151"/>
        <end position="173"/>
    </location>
</feature>
<comment type="caution">
    <text evidence="8">The sequence shown here is derived from an EMBL/GenBank/DDBJ whole genome shotgun (WGS) entry which is preliminary data.</text>
</comment>
<feature type="transmembrane region" description="Helical" evidence="6">
    <location>
        <begin position="124"/>
        <end position="145"/>
    </location>
</feature>
<dbReference type="PROSITE" id="PS50850">
    <property type="entry name" value="MFS"/>
    <property type="match status" value="1"/>
</dbReference>
<evidence type="ECO:0000256" key="3">
    <source>
        <dbReference type="ARBA" id="ARBA00022692"/>
    </source>
</evidence>
<gene>
    <name evidence="8" type="ORF">ACFOMD_03610</name>
</gene>
<dbReference type="Gene3D" id="1.20.1250.20">
    <property type="entry name" value="MFS general substrate transporter like domains"/>
    <property type="match status" value="2"/>
</dbReference>
<keyword evidence="3 6" id="KW-0812">Transmembrane</keyword>
<dbReference type="PANTHER" id="PTHR23505:SF79">
    <property type="entry name" value="PROTEIN SPINSTER"/>
    <property type="match status" value="1"/>
</dbReference>
<feature type="transmembrane region" description="Helical" evidence="6">
    <location>
        <begin position="303"/>
        <end position="326"/>
    </location>
</feature>
<feature type="transmembrane region" description="Helical" evidence="6">
    <location>
        <begin position="90"/>
        <end position="112"/>
    </location>
</feature>
<dbReference type="InterPro" id="IPR044770">
    <property type="entry name" value="MFS_spinster-like"/>
</dbReference>
<keyword evidence="2" id="KW-0813">Transport</keyword>
<evidence type="ECO:0000256" key="6">
    <source>
        <dbReference type="SAM" id="Phobius"/>
    </source>
</evidence>
<feature type="domain" description="Major facilitator superfamily (MFS) profile" evidence="7">
    <location>
        <begin position="1"/>
        <end position="400"/>
    </location>
</feature>
<evidence type="ECO:0000313" key="8">
    <source>
        <dbReference type="EMBL" id="MFC3711642.1"/>
    </source>
</evidence>
<feature type="transmembrane region" description="Helical" evidence="6">
    <location>
        <begin position="207"/>
        <end position="226"/>
    </location>
</feature>
<dbReference type="SUPFAM" id="SSF103473">
    <property type="entry name" value="MFS general substrate transporter"/>
    <property type="match status" value="1"/>
</dbReference>
<feature type="transmembrane region" description="Helical" evidence="6">
    <location>
        <begin position="63"/>
        <end position="84"/>
    </location>
</feature>
<organism evidence="8 9">
    <name type="scientific">Sphingoaurantiacus capsulatus</name>
    <dbReference type="NCBI Taxonomy" id="1771310"/>
    <lineage>
        <taxon>Bacteria</taxon>
        <taxon>Pseudomonadati</taxon>
        <taxon>Pseudomonadota</taxon>
        <taxon>Alphaproteobacteria</taxon>
        <taxon>Sphingomonadales</taxon>
        <taxon>Sphingosinicellaceae</taxon>
        <taxon>Sphingoaurantiacus</taxon>
    </lineage>
</organism>
<dbReference type="InterPro" id="IPR011701">
    <property type="entry name" value="MFS"/>
</dbReference>
<dbReference type="InterPro" id="IPR036259">
    <property type="entry name" value="MFS_trans_sf"/>
</dbReference>
<feature type="transmembrane region" description="Helical" evidence="6">
    <location>
        <begin position="246"/>
        <end position="265"/>
    </location>
</feature>
<evidence type="ECO:0000256" key="4">
    <source>
        <dbReference type="ARBA" id="ARBA00022989"/>
    </source>
</evidence>
<accession>A0ABV7X6K2</accession>
<feature type="transmembrane region" description="Helical" evidence="6">
    <location>
        <begin position="277"/>
        <end position="297"/>
    </location>
</feature>
<dbReference type="EMBL" id="JBHRXV010000003">
    <property type="protein sequence ID" value="MFC3711642.1"/>
    <property type="molecule type" value="Genomic_DNA"/>
</dbReference>
<feature type="transmembrane region" description="Helical" evidence="6">
    <location>
        <begin position="34"/>
        <end position="56"/>
    </location>
</feature>
<dbReference type="RefSeq" id="WP_380857861.1">
    <property type="nucleotide sequence ID" value="NZ_JBHRXV010000003.1"/>
</dbReference>
<comment type="subcellular location">
    <subcellularLocation>
        <location evidence="1">Membrane</location>
        <topology evidence="1">Multi-pass membrane protein</topology>
    </subcellularLocation>
</comment>
<keyword evidence="4 6" id="KW-1133">Transmembrane helix</keyword>
<protein>
    <submittedName>
        <fullName evidence="8">Spinster family MFS transporter</fullName>
    </submittedName>
</protein>
<dbReference type="PANTHER" id="PTHR23505">
    <property type="entry name" value="SPINSTER"/>
    <property type="match status" value="1"/>
</dbReference>
<evidence type="ECO:0000256" key="2">
    <source>
        <dbReference type="ARBA" id="ARBA00022448"/>
    </source>
</evidence>
<evidence type="ECO:0000256" key="1">
    <source>
        <dbReference type="ARBA" id="ARBA00004141"/>
    </source>
</evidence>
<reference evidence="9" key="1">
    <citation type="journal article" date="2019" name="Int. J. Syst. Evol. Microbiol.">
        <title>The Global Catalogue of Microorganisms (GCM) 10K type strain sequencing project: providing services to taxonomists for standard genome sequencing and annotation.</title>
        <authorList>
            <consortium name="The Broad Institute Genomics Platform"/>
            <consortium name="The Broad Institute Genome Sequencing Center for Infectious Disease"/>
            <person name="Wu L."/>
            <person name="Ma J."/>
        </authorList>
    </citation>
    <scope>NUCLEOTIDE SEQUENCE [LARGE SCALE GENOMIC DNA]</scope>
    <source>
        <strain evidence="9">KCTC 42644</strain>
    </source>
</reference>
<evidence type="ECO:0000256" key="5">
    <source>
        <dbReference type="ARBA" id="ARBA00023136"/>
    </source>
</evidence>
<keyword evidence="5 6" id="KW-0472">Membrane</keyword>
<evidence type="ECO:0000259" key="7">
    <source>
        <dbReference type="PROSITE" id="PS50850"/>
    </source>
</evidence>
<sequence>MLIVVYTFNFIDRQIVGILAGPIKAELALTDTQLGLMGGLAFALFYTALGVPIGLLADRKSRVWIMTVALALWSGFTALCGLAQNFWQLFLARMGVGVGEAGGVAPAYSLIADYFPPAERARALAVYSFGIPMGSAAGIFLGGWIASTIDWRTAFIVVGLAGVALAPIFRLVVRDPVRGRFDPVRPVDEAAPAFGTVMRTLFAKPSFWLLSFGAGSCSILGYGLIFWLPSFFGRTYGLELIEVSQFYGSIILVGGIIGIWGGGWLGDRLGAGSRGAYARIPAIAFLIAAPCYAAGVMSDSLPVTYVLFLIPQALGLMWLGPVITAVQHIAPANMRTTASASFLFINNLIGIGLGTMLFGLISDKLAPSFGDQSLRYSILIGLSFYLLSAALFFLASRRLDRDWEA</sequence>
<feature type="transmembrane region" description="Helical" evidence="6">
    <location>
        <begin position="373"/>
        <end position="395"/>
    </location>
</feature>
<dbReference type="Pfam" id="PF07690">
    <property type="entry name" value="MFS_1"/>
    <property type="match status" value="1"/>
</dbReference>
<evidence type="ECO:0000313" key="9">
    <source>
        <dbReference type="Proteomes" id="UP001595615"/>
    </source>
</evidence>
<name>A0ABV7X6K2_9SPHN</name>
<proteinExistence type="predicted"/>
<dbReference type="CDD" id="cd17328">
    <property type="entry name" value="MFS_spinster_like"/>
    <property type="match status" value="1"/>
</dbReference>